<dbReference type="Gene3D" id="3.30.1330.230">
    <property type="match status" value="2"/>
</dbReference>
<evidence type="ECO:0000313" key="2">
    <source>
        <dbReference type="EMBL" id="AWW43556.1"/>
    </source>
</evidence>
<protein>
    <recommendedName>
        <fullName evidence="1">YcaO domain-containing protein</fullName>
    </recommendedName>
</protein>
<gene>
    <name evidence="2" type="ORF">DN051_44415</name>
</gene>
<dbReference type="RefSeq" id="WP_112443341.1">
    <property type="nucleotide sequence ID" value="NZ_CP030074.1"/>
</dbReference>
<keyword evidence="3" id="KW-1185">Reference proteome</keyword>
<evidence type="ECO:0000313" key="3">
    <source>
        <dbReference type="Proteomes" id="UP000249616"/>
    </source>
</evidence>
<dbReference type="Pfam" id="PF02624">
    <property type="entry name" value="YcaO"/>
    <property type="match status" value="1"/>
</dbReference>
<dbReference type="KEGG" id="scad:DN051_44415"/>
<evidence type="ECO:0000259" key="1">
    <source>
        <dbReference type="PROSITE" id="PS51664"/>
    </source>
</evidence>
<dbReference type="PANTHER" id="PTHR37809">
    <property type="entry name" value="RIBOSOMAL PROTEIN S12 METHYLTHIOTRANSFERASE ACCESSORY FACTOR YCAO"/>
    <property type="match status" value="1"/>
</dbReference>
<name>A0A2Z4JEW8_9ACTN</name>
<dbReference type="AlphaFoldDB" id="A0A2Z4JEW8"/>
<dbReference type="InterPro" id="IPR003776">
    <property type="entry name" value="YcaO-like_dom"/>
</dbReference>
<geneLocation type="plasmid" evidence="2 3">
    <name>unnamed1</name>
</geneLocation>
<feature type="domain" description="YcaO" evidence="1">
    <location>
        <begin position="89"/>
        <end position="426"/>
    </location>
</feature>
<dbReference type="NCBIfam" id="TIGR00702">
    <property type="entry name" value="YcaO-type kinase domain"/>
    <property type="match status" value="1"/>
</dbReference>
<keyword evidence="2" id="KW-0614">Plasmid</keyword>
<dbReference type="EMBL" id="CP030074">
    <property type="protein sequence ID" value="AWW43556.1"/>
    <property type="molecule type" value="Genomic_DNA"/>
</dbReference>
<accession>A0A2Z4JEW8</accession>
<dbReference type="Proteomes" id="UP000249616">
    <property type="component" value="Plasmid unnamed1"/>
</dbReference>
<dbReference type="PANTHER" id="PTHR37809:SF1">
    <property type="entry name" value="RIBOSOMAL PROTEIN S12 METHYLTHIOTRANSFERASE ACCESSORY FACTOR YCAO"/>
    <property type="match status" value="1"/>
</dbReference>
<reference evidence="3" key="1">
    <citation type="submission" date="2018-06" db="EMBL/GenBank/DDBJ databases">
        <authorList>
            <person name="Li K."/>
        </authorList>
    </citation>
    <scope>NUCLEOTIDE SEQUENCE [LARGE SCALE GENOMIC DNA]</scope>
    <source>
        <strain evidence="3">ZFG47</strain>
        <plasmid evidence="3">unnamed1</plasmid>
    </source>
</reference>
<organism evidence="2 3">
    <name type="scientific">Streptomyces cadmiisoli</name>
    <dbReference type="NCBI Taxonomy" id="2184053"/>
    <lineage>
        <taxon>Bacteria</taxon>
        <taxon>Bacillati</taxon>
        <taxon>Actinomycetota</taxon>
        <taxon>Actinomycetes</taxon>
        <taxon>Kitasatosporales</taxon>
        <taxon>Streptomycetaceae</taxon>
        <taxon>Streptomyces</taxon>
        <taxon>Streptomyces aurantiacus group</taxon>
    </lineage>
</organism>
<proteinExistence type="predicted"/>
<sequence>MPAISKGRKEMYVTPDRLTSIDLRSFKSDTEVTNSGHARSFAETWEFIKPMLSKIPITRIYDASPIDFLNIPVWQAVTPLAKDLTVHGGKGATKDAAKLSAAMEAVERTSAETLPSWRIVRGSFRELASSGAVDPMRFNLPVDTSYRDDAPFSWTGAYDLISKDYFLVPTDLVINPTMEGIVPRIETNGLASGNTYSEATLHALCELIERDAEAKEDFYTAHHDPAFSPRRPIKNIDIDTITVARSLIDRLREEGLDLRVQDVTSEIQVPTFRALILDHHFFGREGALTVFPGMGCELDPARAVIRAITEACQSHSAFSTGAREAFDGVLHEDRPAVWKRLRSLYDKPGVMPFPQAESGSSADNILANLCTVVNRLRAAGIDQCLVSEVTREDLGIPVVRVIVPGLAFPFGVSSRTPTLRMLESVI</sequence>
<dbReference type="PROSITE" id="PS51664">
    <property type="entry name" value="YCAO"/>
    <property type="match status" value="1"/>
</dbReference>